<proteinExistence type="predicted"/>
<feature type="chain" id="PRO_5022914768" evidence="1">
    <location>
        <begin position="20"/>
        <end position="418"/>
    </location>
</feature>
<feature type="signal peptide" evidence="1">
    <location>
        <begin position="1"/>
        <end position="19"/>
    </location>
</feature>
<organism evidence="2 3">
    <name type="scientific">Flavisolibacter ginsenosidimutans</name>
    <dbReference type="NCBI Taxonomy" id="661481"/>
    <lineage>
        <taxon>Bacteria</taxon>
        <taxon>Pseudomonadati</taxon>
        <taxon>Bacteroidota</taxon>
        <taxon>Chitinophagia</taxon>
        <taxon>Chitinophagales</taxon>
        <taxon>Chitinophagaceae</taxon>
        <taxon>Flavisolibacter</taxon>
    </lineage>
</organism>
<dbReference type="EMBL" id="CP042433">
    <property type="protein sequence ID" value="QEC54673.1"/>
    <property type="molecule type" value="Genomic_DNA"/>
</dbReference>
<name>A0A5B8UDV1_9BACT</name>
<evidence type="ECO:0000313" key="2">
    <source>
        <dbReference type="EMBL" id="QEC54673.1"/>
    </source>
</evidence>
<accession>A0A5B8UDV1</accession>
<evidence type="ECO:0000256" key="1">
    <source>
        <dbReference type="SAM" id="SignalP"/>
    </source>
</evidence>
<dbReference type="OrthoDB" id="620771at2"/>
<dbReference type="KEGG" id="fgg:FSB75_01740"/>
<dbReference type="AlphaFoldDB" id="A0A5B8UDV1"/>
<sequence length="418" mass="47379">MRKPFLSFFFLVAFFCARAQDTAILFRPDTLVPPPDIPLRIINLNPYFTLHVDSTLSYQLQINKNPDNYFWFLKNAPVGLKIGKDNGLITFRADKAYFLSGKLRYDVPYKVMAGVQNLNDPKERVDTSFSVVFFNTDIVPSKLKPTVYGNIWVEEGEPVSFRIMCETGSFPIESILMTSSLPIKDYSVVQKCGDEFNWTPDYDVAKESDTGKAKNILLSFIGTTKMGFKDTATVRIIVRDALNYPVAVEEFQQAAKNVDRYVLQLKFTFLQLDQKLRKTKGARTTFDLTSASTSLTGTILSTSSDQGSQRTGKILPSVGLALVPIKEAAVPTKAVDQNQASQIRSNIKRLEYMRQENQLVGKKDPDILRKTAKLKDELKQVQMQLIDVPIELTNDLSEEELNRYFNSPKVNKKYRLKG</sequence>
<keyword evidence="1" id="KW-0732">Signal</keyword>
<keyword evidence="3" id="KW-1185">Reference proteome</keyword>
<dbReference type="RefSeq" id="WP_146781825.1">
    <property type="nucleotide sequence ID" value="NZ_BAABIO010000006.1"/>
</dbReference>
<gene>
    <name evidence="2" type="ORF">FSB75_01740</name>
</gene>
<reference evidence="2 3" key="1">
    <citation type="journal article" date="2015" name="Int. J. Syst. Evol. Microbiol.">
        <title>Flavisolibacter ginsenosidimutans sp. nov., with ginsenoside-converting activity isolated from soil used for cultivating ginseng.</title>
        <authorList>
            <person name="Zhao Y."/>
            <person name="Liu Q."/>
            <person name="Kang M.S."/>
            <person name="Jin F."/>
            <person name="Yu H."/>
            <person name="Im W.T."/>
        </authorList>
    </citation>
    <scope>NUCLEOTIDE SEQUENCE [LARGE SCALE GENOMIC DNA]</scope>
    <source>
        <strain evidence="2 3">Gsoil 636</strain>
    </source>
</reference>
<protein>
    <submittedName>
        <fullName evidence="2">Uncharacterized protein</fullName>
    </submittedName>
</protein>
<evidence type="ECO:0000313" key="3">
    <source>
        <dbReference type="Proteomes" id="UP000321204"/>
    </source>
</evidence>
<dbReference type="Proteomes" id="UP000321204">
    <property type="component" value="Chromosome"/>
</dbReference>